<dbReference type="Proteomes" id="UP000239203">
    <property type="component" value="Unassembled WGS sequence"/>
</dbReference>
<organism evidence="1 2">
    <name type="scientific">Actinokineospora auranticolor</name>
    <dbReference type="NCBI Taxonomy" id="155976"/>
    <lineage>
        <taxon>Bacteria</taxon>
        <taxon>Bacillati</taxon>
        <taxon>Actinomycetota</taxon>
        <taxon>Actinomycetes</taxon>
        <taxon>Pseudonocardiales</taxon>
        <taxon>Pseudonocardiaceae</taxon>
        <taxon>Actinokineospora</taxon>
    </lineage>
</organism>
<proteinExistence type="predicted"/>
<evidence type="ECO:0000313" key="2">
    <source>
        <dbReference type="Proteomes" id="UP000239203"/>
    </source>
</evidence>
<dbReference type="SUPFAM" id="SSF52540">
    <property type="entry name" value="P-loop containing nucleoside triphosphate hydrolases"/>
    <property type="match status" value="1"/>
</dbReference>
<dbReference type="AlphaFoldDB" id="A0A2S6GNR3"/>
<dbReference type="EMBL" id="PTIX01000009">
    <property type="protein sequence ID" value="PPK66820.1"/>
    <property type="molecule type" value="Genomic_DNA"/>
</dbReference>
<keyword evidence="2" id="KW-1185">Reference proteome</keyword>
<reference evidence="1 2" key="1">
    <citation type="submission" date="2018-02" db="EMBL/GenBank/DDBJ databases">
        <title>Genomic Encyclopedia of Archaeal and Bacterial Type Strains, Phase II (KMG-II): from individual species to whole genera.</title>
        <authorList>
            <person name="Goeker M."/>
        </authorList>
    </citation>
    <scope>NUCLEOTIDE SEQUENCE [LARGE SCALE GENOMIC DNA]</scope>
    <source>
        <strain evidence="1 2">YU 961-1</strain>
    </source>
</reference>
<dbReference type="RefSeq" id="WP_104480185.1">
    <property type="nucleotide sequence ID" value="NZ_CP154825.1"/>
</dbReference>
<name>A0A2S6GNR3_9PSEU</name>
<gene>
    <name evidence="1" type="ORF">CLV40_109205</name>
</gene>
<sequence>MAANGRFPAVTGVRRGAGGAHTLVGNPRVVVQAQSISGGIHYRGDPGGRGVLTHQERLARLSGLRDLTPDRLAFVGPGDDHPSHPARLFAALRGRADDRGVVLVGPAGAGKTRTCLEVAALAEQQGWRALHVLGGEQSVEQIVDAVLADSAPALVVIDYLSECRGLDHTDLRGWLIPAARAQGVRVAVLATARPGWMLLDDADPVHLEFETVELRADHEHLDAIRAAILDLEAPTACRLYTREWVERVCGRRPVIAMLVAREIEARARSGARPEDDPRRDLAGWLLSRLWEDGLVLPRPKRAFDRVEPDVGLQVAAAMVAACPQPREALERVAEGVLGDTETAGDDARQYVDTLLRMRWIEEDGPTLAVVHDIVVDQLLEQTMLSGPGDRVRRGVATAILAPAVDDARTMGRYATNLARLVRELGAKGRADDLAGFCGEWLADNAAAIGQTLLADTESGGYTLGTLLGGAPWATAALAGWPSLIGPWLAEHGRTAQARHLYFKGLAVASADRAAHLSDGAVLWLREHGARAGAGFVLSALLAKADLGAHSDAVVGTALDWVRRHWRRVDAQYVLTGVLGRRQDDLDAAVAVEHARRWLGEHGDRDDSRYVLNALLTRDDLGLATKEIIGCGLDWLARHRGPEGAMVLSVLLRRTDSAVPTGLEWLGAHGALPNAQYVLEQLLTARRLDGAQAEAVVRHGLLWLLDNLDRFAGGFLLQALLDGRDLGAHTGDTLDLAVVWLGRHGAERVAGAVLGRLVGRDDLGGRGQAVAAAAREWLGAHHESHTAGPLIACLLRRPDAGGVLAHGVAWLTANRKHPRSGSIAVALLRRPDLGGHRDTVTAHALRWLVGHRDHPAAPDMRVALGFPDRSGCGDLAGAVAWVGGHADVPATEVPLRHLLLHEDLGSDESTVVAHALAWLSANGLHPDAAALIDAILPRTTGTAAIEVALAWLAEHRLPGRALILRSLLTHPDLGARAPAAVALAVDWLGEEEDFLREPHLVVLKCLLDRPDLPARAHAAAVTWLDDHDGTSSTAQVLNLLVDRPDLGVWAEPVTVRSLAWVRANPGHAGASAVLSKLLTRPDLGPWAAHAMAYACTWIADSGHATRARFVIGRLLARPDLGPLAVRAVDQALRWLDHNEVYPKAWFVLIPLLDLPGAHRAAARAHARAWLAATTNDPGRRADIETRLARVH</sequence>
<accession>A0A2S6GNR3</accession>
<comment type="caution">
    <text evidence="1">The sequence shown here is derived from an EMBL/GenBank/DDBJ whole genome shotgun (WGS) entry which is preliminary data.</text>
</comment>
<evidence type="ECO:0000313" key="1">
    <source>
        <dbReference type="EMBL" id="PPK66820.1"/>
    </source>
</evidence>
<protein>
    <submittedName>
        <fullName evidence="1">Uncharacterized protein</fullName>
    </submittedName>
</protein>
<dbReference type="OrthoDB" id="3645759at2"/>
<dbReference type="InterPro" id="IPR027417">
    <property type="entry name" value="P-loop_NTPase"/>
</dbReference>